<dbReference type="CDD" id="cd08423">
    <property type="entry name" value="PBP2_LTTR_like_6"/>
    <property type="match status" value="1"/>
</dbReference>
<organism evidence="6 7">
    <name type="scientific">Dactylosporangium sucinum</name>
    <dbReference type="NCBI Taxonomy" id="1424081"/>
    <lineage>
        <taxon>Bacteria</taxon>
        <taxon>Bacillati</taxon>
        <taxon>Actinomycetota</taxon>
        <taxon>Actinomycetes</taxon>
        <taxon>Micromonosporales</taxon>
        <taxon>Micromonosporaceae</taxon>
        <taxon>Dactylosporangium</taxon>
    </lineage>
</organism>
<dbReference type="PANTHER" id="PTHR30346:SF29">
    <property type="entry name" value="LYSR SUBSTRATE-BINDING"/>
    <property type="match status" value="1"/>
</dbReference>
<reference evidence="6" key="2">
    <citation type="submission" date="2020-09" db="EMBL/GenBank/DDBJ databases">
        <authorList>
            <person name="Sun Q."/>
            <person name="Ohkuma M."/>
        </authorList>
    </citation>
    <scope>NUCLEOTIDE SEQUENCE</scope>
    <source>
        <strain evidence="6">JCM 19831</strain>
    </source>
</reference>
<accession>A0A917TXP5</accession>
<dbReference type="SUPFAM" id="SSF53850">
    <property type="entry name" value="Periplasmic binding protein-like II"/>
    <property type="match status" value="1"/>
</dbReference>
<evidence type="ECO:0000259" key="5">
    <source>
        <dbReference type="PROSITE" id="PS50931"/>
    </source>
</evidence>
<evidence type="ECO:0000256" key="1">
    <source>
        <dbReference type="ARBA" id="ARBA00009437"/>
    </source>
</evidence>
<proteinExistence type="inferred from homology"/>
<keyword evidence="3" id="KW-0238">DNA-binding</keyword>
<reference evidence="6" key="1">
    <citation type="journal article" date="2014" name="Int. J. Syst. Evol. Microbiol.">
        <title>Complete genome sequence of Corynebacterium casei LMG S-19264T (=DSM 44701T), isolated from a smear-ripened cheese.</title>
        <authorList>
            <consortium name="US DOE Joint Genome Institute (JGI-PGF)"/>
            <person name="Walter F."/>
            <person name="Albersmeier A."/>
            <person name="Kalinowski J."/>
            <person name="Ruckert C."/>
        </authorList>
    </citation>
    <scope>NUCLEOTIDE SEQUENCE</scope>
    <source>
        <strain evidence="6">JCM 19831</strain>
    </source>
</reference>
<evidence type="ECO:0000256" key="3">
    <source>
        <dbReference type="ARBA" id="ARBA00023125"/>
    </source>
</evidence>
<dbReference type="GO" id="GO:0032993">
    <property type="term" value="C:protein-DNA complex"/>
    <property type="evidence" value="ECO:0007669"/>
    <property type="project" value="TreeGrafter"/>
</dbReference>
<dbReference type="PANTHER" id="PTHR30346">
    <property type="entry name" value="TRANSCRIPTIONAL DUAL REGULATOR HCAR-RELATED"/>
    <property type="match status" value="1"/>
</dbReference>
<dbReference type="InterPro" id="IPR036388">
    <property type="entry name" value="WH-like_DNA-bd_sf"/>
</dbReference>
<dbReference type="PROSITE" id="PS50931">
    <property type="entry name" value="HTH_LYSR"/>
    <property type="match status" value="1"/>
</dbReference>
<comment type="caution">
    <text evidence="6">The sequence shown here is derived from an EMBL/GenBank/DDBJ whole genome shotgun (WGS) entry which is preliminary data.</text>
</comment>
<dbReference type="Gene3D" id="1.10.10.10">
    <property type="entry name" value="Winged helix-like DNA-binding domain superfamily/Winged helix DNA-binding domain"/>
    <property type="match status" value="1"/>
</dbReference>
<dbReference type="InterPro" id="IPR036390">
    <property type="entry name" value="WH_DNA-bd_sf"/>
</dbReference>
<dbReference type="Proteomes" id="UP000642070">
    <property type="component" value="Unassembled WGS sequence"/>
</dbReference>
<dbReference type="InterPro" id="IPR005119">
    <property type="entry name" value="LysR_subst-bd"/>
</dbReference>
<comment type="similarity">
    <text evidence="1">Belongs to the LysR transcriptional regulatory family.</text>
</comment>
<protein>
    <submittedName>
        <fullName evidence="6">LysR family transcriptional regulator</fullName>
    </submittedName>
</protein>
<dbReference type="AlphaFoldDB" id="A0A917TXP5"/>
<dbReference type="GO" id="GO:0003677">
    <property type="term" value="F:DNA binding"/>
    <property type="evidence" value="ECO:0007669"/>
    <property type="project" value="UniProtKB-KW"/>
</dbReference>
<dbReference type="SUPFAM" id="SSF46785">
    <property type="entry name" value="Winged helix' DNA-binding domain"/>
    <property type="match status" value="1"/>
</dbReference>
<name>A0A917TXP5_9ACTN</name>
<evidence type="ECO:0000256" key="4">
    <source>
        <dbReference type="ARBA" id="ARBA00023163"/>
    </source>
</evidence>
<dbReference type="GO" id="GO:0003700">
    <property type="term" value="F:DNA-binding transcription factor activity"/>
    <property type="evidence" value="ECO:0007669"/>
    <property type="project" value="InterPro"/>
</dbReference>
<keyword evidence="4" id="KW-0804">Transcription</keyword>
<dbReference type="Pfam" id="PF03466">
    <property type="entry name" value="LysR_substrate"/>
    <property type="match status" value="1"/>
</dbReference>
<evidence type="ECO:0000256" key="2">
    <source>
        <dbReference type="ARBA" id="ARBA00023015"/>
    </source>
</evidence>
<dbReference type="Gene3D" id="3.40.190.10">
    <property type="entry name" value="Periplasmic binding protein-like II"/>
    <property type="match status" value="2"/>
</dbReference>
<sequence>MIDLTRLQALRAVATFGTVTAAAGALHCTPSAISQHLAKLERETKATLVEKDGRTLRLTEAGRVLVEHAGRVLAAVEEAEAALAAHRETVSGRLSVASFPTACRGLLPHALRALGRDHPRLEPTVQEADRAACFDGLLRGTVDVALIDEWLEIPVTYPAGVASVELGLDVGDLIVPADHRLAADDGPVSLEEARDERWIGSKPGTVCYEWLERMMPGVRSTILVNEFETQLTFVAEGLGVAFIPRLARTSLPAGVVARPIAPEAARRVSVAWRASAGGRPAIGATVAALRDAWQHRAIFPAPFAWNAGQAIIHVV</sequence>
<dbReference type="EMBL" id="BMPI01000026">
    <property type="protein sequence ID" value="GGM43364.1"/>
    <property type="molecule type" value="Genomic_DNA"/>
</dbReference>
<keyword evidence="2" id="KW-0805">Transcription regulation</keyword>
<evidence type="ECO:0000313" key="7">
    <source>
        <dbReference type="Proteomes" id="UP000642070"/>
    </source>
</evidence>
<keyword evidence="7" id="KW-1185">Reference proteome</keyword>
<feature type="domain" description="HTH lysR-type" evidence="5">
    <location>
        <begin position="2"/>
        <end position="59"/>
    </location>
</feature>
<evidence type="ECO:0000313" key="6">
    <source>
        <dbReference type="EMBL" id="GGM43364.1"/>
    </source>
</evidence>
<dbReference type="RefSeq" id="WP_190252473.1">
    <property type="nucleotide sequence ID" value="NZ_BMPI01000026.1"/>
</dbReference>
<gene>
    <name evidence="6" type="ORF">GCM10007977_051160</name>
</gene>
<dbReference type="Pfam" id="PF00126">
    <property type="entry name" value="HTH_1"/>
    <property type="match status" value="1"/>
</dbReference>
<dbReference type="InterPro" id="IPR000847">
    <property type="entry name" value="LysR_HTH_N"/>
</dbReference>